<dbReference type="SUPFAM" id="SSF46785">
    <property type="entry name" value="Winged helix' DNA-binding domain"/>
    <property type="match status" value="1"/>
</dbReference>
<dbReference type="InterPro" id="IPR058163">
    <property type="entry name" value="LysR-type_TF_proteobact-type"/>
</dbReference>
<evidence type="ECO:0000256" key="2">
    <source>
        <dbReference type="ARBA" id="ARBA00023015"/>
    </source>
</evidence>
<keyword evidence="7" id="KW-1185">Reference proteome</keyword>
<evidence type="ECO:0000313" key="7">
    <source>
        <dbReference type="Proteomes" id="UP000003113"/>
    </source>
</evidence>
<dbReference type="Gene3D" id="1.10.10.10">
    <property type="entry name" value="Winged helix-like DNA-binding domain superfamily/Winged helix DNA-binding domain"/>
    <property type="match status" value="1"/>
</dbReference>
<accession>H0FDT3</accession>
<evidence type="ECO:0000313" key="6">
    <source>
        <dbReference type="EMBL" id="EHK63594.1"/>
    </source>
</evidence>
<dbReference type="InterPro" id="IPR036388">
    <property type="entry name" value="WH-like_DNA-bd_sf"/>
</dbReference>
<dbReference type="Proteomes" id="UP000003113">
    <property type="component" value="Unassembled WGS sequence"/>
</dbReference>
<dbReference type="PROSITE" id="PS50931">
    <property type="entry name" value="HTH_LYSR"/>
    <property type="match status" value="1"/>
</dbReference>
<dbReference type="OrthoDB" id="9813056at2"/>
<dbReference type="FunFam" id="1.10.10.10:FF:000001">
    <property type="entry name" value="LysR family transcriptional regulator"/>
    <property type="match status" value="1"/>
</dbReference>
<dbReference type="eggNOG" id="COG0583">
    <property type="taxonomic scope" value="Bacteria"/>
</dbReference>
<proteinExistence type="inferred from homology"/>
<dbReference type="AlphaFoldDB" id="H0FDT3"/>
<dbReference type="CDD" id="cd08474">
    <property type="entry name" value="PBP2_CrgA_like_5"/>
    <property type="match status" value="1"/>
</dbReference>
<dbReference type="PATRIC" id="fig|477184.5.peg.4866"/>
<comment type="similarity">
    <text evidence="1">Belongs to the LysR transcriptional regulatory family.</text>
</comment>
<name>H0FDT3_9BURK</name>
<organism evidence="6 7">
    <name type="scientific">Achromobacter arsenitoxydans SY8</name>
    <dbReference type="NCBI Taxonomy" id="477184"/>
    <lineage>
        <taxon>Bacteria</taxon>
        <taxon>Pseudomonadati</taxon>
        <taxon>Pseudomonadota</taxon>
        <taxon>Betaproteobacteria</taxon>
        <taxon>Burkholderiales</taxon>
        <taxon>Alcaligenaceae</taxon>
        <taxon>Achromobacter</taxon>
    </lineage>
</organism>
<gene>
    <name evidence="6" type="ORF">KYC_24717</name>
</gene>
<dbReference type="PRINTS" id="PR00039">
    <property type="entry name" value="HTHLYSR"/>
</dbReference>
<sequence>MPKESYSDLLAFIAVARERSFTRAAAQLGVSQSALSHQIRALEAKMGVRLLTRTTRSVSPTDTGERLMRSISPRFEEIEAELAAVGELGDTPSGTIRITASENAAEMALWPKLAKLLPEYPRINVEVSVESRFVDIVSERYDFGVRLGDDLARDMAAVRISADQRFAIIGAPAYLDRRPPPLRPQDLADHDCINLRLMSHGDIYAWELKKGAQQVNVRVEGRLVFNGTRQIIHAALAGFGLAYVPEAMARPFIAAGQLRSVLRDWCPVFTGYHLYYASGRQLSRAMQVLVDALRHPSREE</sequence>
<dbReference type="FunFam" id="3.40.190.290:FF:000012">
    <property type="entry name" value="Transcriptional regulator, LysR family"/>
    <property type="match status" value="1"/>
</dbReference>
<evidence type="ECO:0000256" key="3">
    <source>
        <dbReference type="ARBA" id="ARBA00023125"/>
    </source>
</evidence>
<dbReference type="RefSeq" id="WP_008167452.1">
    <property type="nucleotide sequence ID" value="NZ_AGUF01000076.1"/>
</dbReference>
<keyword evidence="2" id="KW-0805">Transcription regulation</keyword>
<keyword evidence="3" id="KW-0238">DNA-binding</keyword>
<dbReference type="InterPro" id="IPR000847">
    <property type="entry name" value="LysR_HTH_N"/>
</dbReference>
<dbReference type="InterPro" id="IPR036390">
    <property type="entry name" value="WH_DNA-bd_sf"/>
</dbReference>
<dbReference type="GO" id="GO:0006351">
    <property type="term" value="P:DNA-templated transcription"/>
    <property type="evidence" value="ECO:0007669"/>
    <property type="project" value="TreeGrafter"/>
</dbReference>
<dbReference type="GO" id="GO:0003700">
    <property type="term" value="F:DNA-binding transcription factor activity"/>
    <property type="evidence" value="ECO:0007669"/>
    <property type="project" value="InterPro"/>
</dbReference>
<keyword evidence="4" id="KW-0804">Transcription</keyword>
<dbReference type="EMBL" id="AGUF01000076">
    <property type="protein sequence ID" value="EHK63594.1"/>
    <property type="molecule type" value="Genomic_DNA"/>
</dbReference>
<evidence type="ECO:0000259" key="5">
    <source>
        <dbReference type="PROSITE" id="PS50931"/>
    </source>
</evidence>
<reference evidence="6 7" key="1">
    <citation type="journal article" date="2012" name="J. Bacteriol.">
        <title>Genome sequence of the highly efficient arsenite-oxidizing bacterium Achromobacter arsenitoxydans SY8.</title>
        <authorList>
            <person name="Li X."/>
            <person name="Hu Y."/>
            <person name="Gong J."/>
            <person name="Lin Y."/>
            <person name="Johnstone L."/>
            <person name="Rensing C."/>
            <person name="Wang G."/>
        </authorList>
    </citation>
    <scope>NUCLEOTIDE SEQUENCE [LARGE SCALE GENOMIC DNA]</scope>
    <source>
        <strain evidence="6 7">SY8</strain>
    </source>
</reference>
<dbReference type="PANTHER" id="PTHR30537:SF1">
    <property type="entry name" value="HTH-TYPE TRANSCRIPTIONAL REGULATOR PGRR"/>
    <property type="match status" value="1"/>
</dbReference>
<dbReference type="PANTHER" id="PTHR30537">
    <property type="entry name" value="HTH-TYPE TRANSCRIPTIONAL REGULATOR"/>
    <property type="match status" value="1"/>
</dbReference>
<dbReference type="Pfam" id="PF03466">
    <property type="entry name" value="LysR_substrate"/>
    <property type="match status" value="1"/>
</dbReference>
<protein>
    <submittedName>
        <fullName evidence="6">LysR family transcriptional regulator</fullName>
    </submittedName>
</protein>
<dbReference type="STRING" id="477184.KYC_24717"/>
<comment type="caution">
    <text evidence="6">The sequence shown here is derived from an EMBL/GenBank/DDBJ whole genome shotgun (WGS) entry which is preliminary data.</text>
</comment>
<dbReference type="Pfam" id="PF00126">
    <property type="entry name" value="HTH_1"/>
    <property type="match status" value="1"/>
</dbReference>
<evidence type="ECO:0000256" key="1">
    <source>
        <dbReference type="ARBA" id="ARBA00009437"/>
    </source>
</evidence>
<feature type="domain" description="HTH lysR-type" evidence="5">
    <location>
        <begin position="4"/>
        <end position="61"/>
    </location>
</feature>
<dbReference type="SUPFAM" id="SSF53850">
    <property type="entry name" value="Periplasmic binding protein-like II"/>
    <property type="match status" value="1"/>
</dbReference>
<dbReference type="InterPro" id="IPR005119">
    <property type="entry name" value="LysR_subst-bd"/>
</dbReference>
<dbReference type="Gene3D" id="3.40.190.290">
    <property type="match status" value="1"/>
</dbReference>
<dbReference type="GO" id="GO:0043565">
    <property type="term" value="F:sequence-specific DNA binding"/>
    <property type="evidence" value="ECO:0007669"/>
    <property type="project" value="TreeGrafter"/>
</dbReference>
<evidence type="ECO:0000256" key="4">
    <source>
        <dbReference type="ARBA" id="ARBA00023163"/>
    </source>
</evidence>